<keyword evidence="2" id="KW-1185">Reference proteome</keyword>
<dbReference type="Proteomes" id="UP000786693">
    <property type="component" value="Unassembled WGS sequence"/>
</dbReference>
<dbReference type="EMBL" id="BPFH01000004">
    <property type="protein sequence ID" value="GIT95697.1"/>
    <property type="molecule type" value="Genomic_DNA"/>
</dbReference>
<gene>
    <name evidence="1" type="ORF">JANAI62_23200</name>
</gene>
<proteinExistence type="predicted"/>
<reference evidence="1 2" key="1">
    <citation type="submission" date="2021-05" db="EMBL/GenBank/DDBJ databases">
        <title>Bacteria Genome sequencing.</title>
        <authorList>
            <person name="Takabe Y."/>
            <person name="Nakajima Y."/>
            <person name="Suzuki S."/>
            <person name="Shiozaki T."/>
        </authorList>
    </citation>
    <scope>NUCLEOTIDE SEQUENCE [LARGE SCALE GENOMIC DNA]</scope>
    <source>
        <strain evidence="1 2">AI_62</strain>
    </source>
</reference>
<protein>
    <submittedName>
        <fullName evidence="1">Uncharacterized protein</fullName>
    </submittedName>
</protein>
<organism evidence="1 2">
    <name type="scientific">Jannaschia pagri</name>
    <dbReference type="NCBI Taxonomy" id="2829797"/>
    <lineage>
        <taxon>Bacteria</taxon>
        <taxon>Pseudomonadati</taxon>
        <taxon>Pseudomonadota</taxon>
        <taxon>Alphaproteobacteria</taxon>
        <taxon>Rhodobacterales</taxon>
        <taxon>Roseobacteraceae</taxon>
        <taxon>Jannaschia</taxon>
    </lineage>
</organism>
<evidence type="ECO:0000313" key="2">
    <source>
        <dbReference type="Proteomes" id="UP000786693"/>
    </source>
</evidence>
<comment type="caution">
    <text evidence="1">The sequence shown here is derived from an EMBL/GenBank/DDBJ whole genome shotgun (WGS) entry which is preliminary data.</text>
</comment>
<dbReference type="RefSeq" id="WP_220749200.1">
    <property type="nucleotide sequence ID" value="NZ_BPFH01000004.1"/>
</dbReference>
<sequence>MTSSAPLPLSAPDTLDRLGDVTAQIDILQAEASRLRAHLLSFADPPPLPPIAMMRPPAGNGASPSQV</sequence>
<accession>A0ABQ4NNK7</accession>
<evidence type="ECO:0000313" key="1">
    <source>
        <dbReference type="EMBL" id="GIT95697.1"/>
    </source>
</evidence>
<name>A0ABQ4NNK7_9RHOB</name>